<keyword evidence="7" id="KW-0325">Glycoprotein</keyword>
<dbReference type="Pfam" id="PF02430">
    <property type="entry name" value="AMA-1"/>
    <property type="match status" value="1"/>
</dbReference>
<feature type="chain" id="PRO_5001808127" evidence="9">
    <location>
        <begin position="32"/>
        <end position="553"/>
    </location>
</feature>
<organism evidence="10 11">
    <name type="scientific">Toxoplasma gondii p89</name>
    <dbReference type="NCBI Taxonomy" id="943119"/>
    <lineage>
        <taxon>Eukaryota</taxon>
        <taxon>Sar</taxon>
        <taxon>Alveolata</taxon>
        <taxon>Apicomplexa</taxon>
        <taxon>Conoidasida</taxon>
        <taxon>Coccidia</taxon>
        <taxon>Eucoccidiorida</taxon>
        <taxon>Eimeriorina</taxon>
        <taxon>Sarcocystidae</taxon>
        <taxon>Toxoplasma</taxon>
    </lineage>
</organism>
<dbReference type="AlphaFoldDB" id="A0A086J9H5"/>
<keyword evidence="4 9" id="KW-0732">Signal</keyword>
<dbReference type="VEuPathDB" id="ToxoDB:TGP89_300130"/>
<evidence type="ECO:0000256" key="9">
    <source>
        <dbReference type="SAM" id="SignalP"/>
    </source>
</evidence>
<evidence type="ECO:0000256" key="3">
    <source>
        <dbReference type="ARBA" id="ARBA00022692"/>
    </source>
</evidence>
<keyword evidence="3 8" id="KW-0812">Transmembrane</keyword>
<evidence type="ECO:0000256" key="6">
    <source>
        <dbReference type="ARBA" id="ARBA00023136"/>
    </source>
</evidence>
<evidence type="ECO:0000256" key="4">
    <source>
        <dbReference type="ARBA" id="ARBA00022729"/>
    </source>
</evidence>
<proteinExistence type="inferred from homology"/>
<dbReference type="GO" id="GO:0016020">
    <property type="term" value="C:membrane"/>
    <property type="evidence" value="ECO:0007669"/>
    <property type="project" value="UniProtKB-SubCell"/>
</dbReference>
<evidence type="ECO:0000256" key="5">
    <source>
        <dbReference type="ARBA" id="ARBA00022989"/>
    </source>
</evidence>
<evidence type="ECO:0000256" key="1">
    <source>
        <dbReference type="ARBA" id="ARBA00004479"/>
    </source>
</evidence>
<protein>
    <submittedName>
        <fullName evidence="10">Apical membrane antigen 1 domain-containing protein</fullName>
    </submittedName>
</protein>
<dbReference type="SMART" id="SM00815">
    <property type="entry name" value="AMA-1"/>
    <property type="match status" value="1"/>
</dbReference>
<keyword evidence="6 8" id="KW-0472">Membrane</keyword>
<dbReference type="Gene3D" id="3.50.4.10">
    <property type="entry name" value="Hepatocyte Growth Factor"/>
    <property type="match status" value="2"/>
</dbReference>
<dbReference type="EMBL" id="AEYI02002295">
    <property type="protein sequence ID" value="KFG28793.1"/>
    <property type="molecule type" value="Genomic_DNA"/>
</dbReference>
<dbReference type="PRINTS" id="PR01361">
    <property type="entry name" value="MEROZOITESA"/>
</dbReference>
<feature type="transmembrane region" description="Helical" evidence="8">
    <location>
        <begin position="468"/>
        <end position="489"/>
    </location>
</feature>
<comment type="subcellular location">
    <subcellularLocation>
        <location evidence="1">Membrane</location>
        <topology evidence="1">Single-pass type I membrane protein</topology>
    </subcellularLocation>
</comment>
<evidence type="ECO:0000313" key="11">
    <source>
        <dbReference type="Proteomes" id="UP000028828"/>
    </source>
</evidence>
<comment type="similarity">
    <text evidence="2">Belongs to the apicomplexan parasites AMA1 family.</text>
</comment>
<evidence type="ECO:0000256" key="7">
    <source>
        <dbReference type="ARBA" id="ARBA00023180"/>
    </source>
</evidence>
<evidence type="ECO:0000256" key="2">
    <source>
        <dbReference type="ARBA" id="ARBA00007098"/>
    </source>
</evidence>
<comment type="caution">
    <text evidence="10">The sequence shown here is derived from an EMBL/GenBank/DDBJ whole genome shotgun (WGS) entry which is preliminary data.</text>
</comment>
<keyword evidence="5 8" id="KW-1133">Transmembrane helix</keyword>
<reference evidence="10 11" key="1">
    <citation type="submission" date="2014-03" db="EMBL/GenBank/DDBJ databases">
        <authorList>
            <person name="Sibley D."/>
            <person name="Venepally P."/>
            <person name="Karamycheva S."/>
            <person name="Hadjithomas M."/>
            <person name="Khan A."/>
            <person name="Brunk B."/>
            <person name="Roos D."/>
            <person name="Caler E."/>
            <person name="Lorenzi H."/>
        </authorList>
    </citation>
    <scope>NUCLEOTIDE SEQUENCE [LARGE SCALE GENOMIC DNA]</scope>
    <source>
        <strain evidence="11">p89</strain>
    </source>
</reference>
<feature type="signal peptide" evidence="9">
    <location>
        <begin position="1"/>
        <end position="31"/>
    </location>
</feature>
<dbReference type="OrthoDB" id="345315at2759"/>
<evidence type="ECO:0000256" key="8">
    <source>
        <dbReference type="SAM" id="Phobius"/>
    </source>
</evidence>
<sequence>MTTQTTTKGSSRISRCTVALVFALSACATDALNIGNHAHQTRLASGKTSAKGDANPWAKILERYNVPLVHGSGVYVDLGNTKILSKKKYREPGGKCPNYGKYIKTYQPTTNPEIWPNDFLKPVPYANTPQDTMPLGGGFAMPMHQISPVSLKVLKDEAEGLKTATGVSSYAVEHAKNIRDDLGYCIWWARMTSAHDTSSSATNSKEDYYRYAFVWDPKKEMCHIMYLNMQEMTGAGTYCKRGDSGPNLTWYCFHPEKSIEKNLVWGSAYARHDHASACPEHGLKNVHWGQWNGRSCQKMAVRKRISVGSATECAIELFNNSPSDNPTQYVGDEGRGWDKILDDVVGVLIPAGSTKKDQPHTRGVGINWANFYKKPSGSYCEMYDGVPNCLTSAPEQYAFVSLGDPNPDNAQLPPCSSATEGVVIPSHCSCPEGETSGSSSGVKCEDGKWVEGHVSCTCSLDEDTSVNIWLIAGPCIAAGVLLLGGLIYWMAQRNKREPAVEKPQIVDETREHAVRTRQNQADLLQEAEPSFWGEADNYGTSVILDSANIDKDF</sequence>
<dbReference type="Proteomes" id="UP000028828">
    <property type="component" value="Unassembled WGS sequence"/>
</dbReference>
<gene>
    <name evidence="10" type="ORF">TGP89_300130</name>
</gene>
<dbReference type="InterPro" id="IPR003298">
    <property type="entry name" value="Apmem_Ag1"/>
</dbReference>
<accession>A0A086J9H5</accession>
<evidence type="ECO:0000313" key="10">
    <source>
        <dbReference type="EMBL" id="KFG28793.1"/>
    </source>
</evidence>
<name>A0A086J9H5_TOXGO</name>